<dbReference type="Proteomes" id="UP000061569">
    <property type="component" value="Chromosome"/>
</dbReference>
<evidence type="ECO:0000313" key="1">
    <source>
        <dbReference type="EMBL" id="ALN60843.1"/>
    </source>
</evidence>
<dbReference type="EMBL" id="CP013140">
    <property type="protein sequence ID" value="ALN60843.1"/>
    <property type="molecule type" value="Genomic_DNA"/>
</dbReference>
<organism evidence="1 2">
    <name type="scientific">Lysobacter enzymogenes</name>
    <dbReference type="NCBI Taxonomy" id="69"/>
    <lineage>
        <taxon>Bacteria</taxon>
        <taxon>Pseudomonadati</taxon>
        <taxon>Pseudomonadota</taxon>
        <taxon>Gammaproteobacteria</taxon>
        <taxon>Lysobacterales</taxon>
        <taxon>Lysobacteraceae</taxon>
        <taxon>Lysobacter</taxon>
    </lineage>
</organism>
<dbReference type="KEGG" id="lez:GLE_5502"/>
<proteinExistence type="predicted"/>
<protein>
    <submittedName>
        <fullName evidence="1">Uncharacterized protein</fullName>
    </submittedName>
</protein>
<dbReference type="AlphaFoldDB" id="A0A0S2DQ20"/>
<reference evidence="1 2" key="1">
    <citation type="submission" date="2015-11" db="EMBL/GenBank/DDBJ databases">
        <title>Genome sequences of Lysobacter enzymogenes strain C3 and Lysobacter antibioticus ATCC 29479.</title>
        <authorList>
            <person name="Kobayashi D.Y."/>
        </authorList>
    </citation>
    <scope>NUCLEOTIDE SEQUENCE [LARGE SCALE GENOMIC DNA]</scope>
    <source>
        <strain evidence="1 2">C3</strain>
    </source>
</reference>
<gene>
    <name evidence="1" type="ORF">GLE_5502</name>
</gene>
<accession>A0A0S2DQ20</accession>
<sequence>MADWLRLAGFELRTHTEAGGQFGFKAADGRVAGHADGIIVAGPASFRYPMLWENKAVGTKTFRDCKRNGWPRAVRSTLRRSRSTKPI</sequence>
<dbReference type="STRING" id="69.GLE_5502"/>
<dbReference type="PATRIC" id="fig|69.6.peg.5417"/>
<evidence type="ECO:0000313" key="2">
    <source>
        <dbReference type="Proteomes" id="UP000061569"/>
    </source>
</evidence>
<name>A0A0S2DQ20_LYSEN</name>